<name>A0A7G9YZP1_9EURY</name>
<evidence type="ECO:0000256" key="1">
    <source>
        <dbReference type="SAM" id="Phobius"/>
    </source>
</evidence>
<keyword evidence="1" id="KW-0812">Transmembrane</keyword>
<keyword evidence="1" id="KW-1133">Transmembrane helix</keyword>
<reference evidence="2" key="1">
    <citation type="submission" date="2020-06" db="EMBL/GenBank/DDBJ databases">
        <title>Unique genomic features of the anaerobic methanotrophic archaea.</title>
        <authorList>
            <person name="Chadwick G.L."/>
            <person name="Skennerton C.T."/>
            <person name="Laso-Perez R."/>
            <person name="Leu A.O."/>
            <person name="Speth D.R."/>
            <person name="Yu H."/>
            <person name="Morgan-Lang C."/>
            <person name="Hatzenpichler R."/>
            <person name="Goudeau D."/>
            <person name="Malmstrom R."/>
            <person name="Brazelton W.J."/>
            <person name="Woyke T."/>
            <person name="Hallam S.J."/>
            <person name="Tyson G.W."/>
            <person name="Wegener G."/>
            <person name="Boetius A."/>
            <person name="Orphan V."/>
        </authorList>
    </citation>
    <scope>NUCLEOTIDE SEQUENCE</scope>
</reference>
<dbReference type="EMBL" id="MT631542">
    <property type="protein sequence ID" value="QNO53475.1"/>
    <property type="molecule type" value="Genomic_DNA"/>
</dbReference>
<accession>A0A7G9YZP1</accession>
<sequence>MAEKDIAIRDIKPYSATILSPTIAMEEKAAIVVRLVNIVFLPIFAVATFNAFSFPLSSSS</sequence>
<dbReference type="AlphaFoldDB" id="A0A7G9YZP1"/>
<keyword evidence="1" id="KW-0472">Membrane</keyword>
<organism evidence="2">
    <name type="scientific">Candidatus Methanophagaceae archaeon ANME-1 ERB6</name>
    <dbReference type="NCBI Taxonomy" id="2759912"/>
    <lineage>
        <taxon>Archaea</taxon>
        <taxon>Methanobacteriati</taxon>
        <taxon>Methanobacteriota</taxon>
        <taxon>Stenosarchaea group</taxon>
        <taxon>Methanomicrobia</taxon>
        <taxon>Candidatus Methanophagales</taxon>
        <taxon>Candidatus Methanophagaceae</taxon>
    </lineage>
</organism>
<gene>
    <name evidence="2" type="ORF">HCHKDHBN_00046</name>
</gene>
<protein>
    <submittedName>
        <fullName evidence="2">Uncharacterized protein</fullName>
    </submittedName>
</protein>
<proteinExistence type="predicted"/>
<evidence type="ECO:0000313" key="2">
    <source>
        <dbReference type="EMBL" id="QNO53475.1"/>
    </source>
</evidence>
<feature type="transmembrane region" description="Helical" evidence="1">
    <location>
        <begin position="31"/>
        <end position="52"/>
    </location>
</feature>